<dbReference type="PANTHER" id="PTHR30595">
    <property type="entry name" value="GLPR-RELATED TRANSCRIPTIONAL REPRESSOR"/>
    <property type="match status" value="1"/>
</dbReference>
<dbReference type="Proteomes" id="UP000471152">
    <property type="component" value="Unassembled WGS sequence"/>
</dbReference>
<sequence length="536" mass="59070">MNLAQSYTLEAFEELIKRETDRVELKTGVSRDKVSEAVVAFSNTEGGVIFVGVTDDRRVTGQSLTQGVHDKIHQAIHDARDCGRYEIMQISVAGTPVVAITVHRREEGFAQTSNGRVLVRHGARNDALFGSEMWDFVSGRSLRRFESADSNTPVTEAEQGYLDELALVHGWSELNPEGLRQRLTERGLVLSNGNMTIAGALFLTDPAQSLGVSKAFVEVRRYPEVGGEYDRRVVFDGPLQQQVVDALSFIMGELGSDLVVTGLYRYDLPRLPEVVVREAVANAVAHRSYEAHRTAVLVEMRPDGVLVTSPGGLPEPVTIQNLRQAQTARNPTVIDVLRRFSLAEDAGRGIDVMEDQMAEALLDPPQFQDENGFVSVFLPLRGAITARERAWVQELERRGTLEASDKILLVQAARGSELTNAVARSALSTEDSGLARKALHRLRDNGLLEQHGERGGATYTLSASIAPPAAYRLTPTQLRDMLVERAAEAPLTNESVRQFTGLDRQDTRVLLKQLVASGRLRQLGERRGTRYVLPGE</sequence>
<keyword evidence="4" id="KW-1185">Reference proteome</keyword>
<dbReference type="Gene3D" id="3.30.950.30">
    <property type="entry name" value="Schlafen, AAA domain"/>
    <property type="match status" value="1"/>
</dbReference>
<dbReference type="InterPro" id="IPR038461">
    <property type="entry name" value="Schlafen_AlbA_2_dom_sf"/>
</dbReference>
<dbReference type="Proteomes" id="UP000468828">
    <property type="component" value="Unassembled WGS sequence"/>
</dbReference>
<dbReference type="Gene3D" id="3.30.565.60">
    <property type="match status" value="1"/>
</dbReference>
<dbReference type="Pfam" id="PF04326">
    <property type="entry name" value="SLFN_AlbA_2"/>
    <property type="match status" value="1"/>
</dbReference>
<feature type="domain" description="Schlafen AlbA-2" evidence="1">
    <location>
        <begin position="19"/>
        <end position="127"/>
    </location>
</feature>
<evidence type="ECO:0000259" key="1">
    <source>
        <dbReference type="Pfam" id="PF04326"/>
    </source>
</evidence>
<dbReference type="InterPro" id="IPR038475">
    <property type="entry name" value="RecG_C_sf"/>
</dbReference>
<dbReference type="AlphaFoldDB" id="A0A6P0HC35"/>
<proteinExistence type="predicted"/>
<dbReference type="Gene3D" id="1.10.10.10">
    <property type="entry name" value="Winged helix-like DNA-binding domain superfamily/Winged helix DNA-binding domain"/>
    <property type="match status" value="1"/>
</dbReference>
<dbReference type="InterPro" id="IPR007421">
    <property type="entry name" value="Schlafen_AlbA_2_dom"/>
</dbReference>
<evidence type="ECO:0000313" key="3">
    <source>
        <dbReference type="EMBL" id="NEN53302.1"/>
    </source>
</evidence>
<organism evidence="3 5">
    <name type="scientific">Modestobacter muralis</name>
    <dbReference type="NCBI Taxonomy" id="1608614"/>
    <lineage>
        <taxon>Bacteria</taxon>
        <taxon>Bacillati</taxon>
        <taxon>Actinomycetota</taxon>
        <taxon>Actinomycetes</taxon>
        <taxon>Geodermatophilales</taxon>
        <taxon>Geodermatophilaceae</taxon>
        <taxon>Modestobacter</taxon>
    </lineage>
</organism>
<dbReference type="EMBL" id="JAAGWB010000066">
    <property type="protein sequence ID" value="NEN53302.1"/>
    <property type="molecule type" value="Genomic_DNA"/>
</dbReference>
<name>A0A6P0HC35_9ACTN</name>
<dbReference type="EMBL" id="JAAGWH010000063">
    <property type="protein sequence ID" value="NEK96402.1"/>
    <property type="molecule type" value="Genomic_DNA"/>
</dbReference>
<evidence type="ECO:0000313" key="2">
    <source>
        <dbReference type="EMBL" id="NEK96402.1"/>
    </source>
</evidence>
<evidence type="ECO:0000313" key="5">
    <source>
        <dbReference type="Proteomes" id="UP000471152"/>
    </source>
</evidence>
<accession>A0A6P0HC35</accession>
<dbReference type="Pfam" id="PF13749">
    <property type="entry name" value="HATPase_c_4"/>
    <property type="match status" value="1"/>
</dbReference>
<dbReference type="InterPro" id="IPR036388">
    <property type="entry name" value="WH-like_DNA-bd_sf"/>
</dbReference>
<reference evidence="3 5" key="2">
    <citation type="submission" date="2020-02" db="EMBL/GenBank/DDBJ databases">
        <title>The WGS of Modestobacter muralis DSM 100205.</title>
        <authorList>
            <person name="Jiang Z."/>
        </authorList>
    </citation>
    <scope>NUCLEOTIDE SEQUENCE [LARGE SCALE GENOMIC DNA]</scope>
    <source>
        <strain evidence="3 5">DSM 100205</strain>
    </source>
</reference>
<reference evidence="2 4" key="1">
    <citation type="submission" date="2020-01" db="EMBL/GenBank/DDBJ databases">
        <title>the WGS Modestobacter muralis CPCC 204518.</title>
        <authorList>
            <person name="Jiang Z."/>
        </authorList>
    </citation>
    <scope>NUCLEOTIDE SEQUENCE [LARGE SCALE GENOMIC DNA]</scope>
    <source>
        <strain evidence="2 4">DSM 100205</strain>
    </source>
</reference>
<protein>
    <recommendedName>
        <fullName evidence="1">Schlafen AlbA-2 domain-containing protein</fullName>
    </recommendedName>
</protein>
<evidence type="ECO:0000313" key="4">
    <source>
        <dbReference type="Proteomes" id="UP000468828"/>
    </source>
</evidence>
<dbReference type="PANTHER" id="PTHR30595:SF6">
    <property type="entry name" value="SCHLAFEN ALBA-2 DOMAIN-CONTAINING PROTEIN"/>
    <property type="match status" value="1"/>
</dbReference>
<dbReference type="RefSeq" id="WP_163613094.1">
    <property type="nucleotide sequence ID" value="NZ_JAAGWB010000066.1"/>
</dbReference>
<comment type="caution">
    <text evidence="3">The sequence shown here is derived from an EMBL/GenBank/DDBJ whole genome shotgun (WGS) entry which is preliminary data.</text>
</comment>
<gene>
    <name evidence="3" type="ORF">G3R41_20570</name>
    <name evidence="2" type="ORF">GCU67_19855</name>
</gene>